<sequence length="65" mass="6563">MAILLLVIIQRVNILAPWISAGLLVLGAMVGSVGAHLQVNAILALAGVMMALGIVASAFTEGDGH</sequence>
<dbReference type="Proteomes" id="UP000037482">
    <property type="component" value="Unassembled WGS sequence"/>
</dbReference>
<evidence type="ECO:0000313" key="2">
    <source>
        <dbReference type="EMBL" id="KMU51729.1"/>
    </source>
</evidence>
<comment type="caution">
    <text evidence="2">The sequence shown here is derived from an EMBL/GenBank/DDBJ whole genome shotgun (WGS) entry which is preliminary data.</text>
</comment>
<evidence type="ECO:0000313" key="3">
    <source>
        <dbReference type="Proteomes" id="UP000037482"/>
    </source>
</evidence>
<keyword evidence="1" id="KW-1133">Transmembrane helix</keyword>
<dbReference type="GO" id="GO:0016301">
    <property type="term" value="F:kinase activity"/>
    <property type="evidence" value="ECO:0007669"/>
    <property type="project" value="UniProtKB-KW"/>
</dbReference>
<evidence type="ECO:0000256" key="1">
    <source>
        <dbReference type="SAM" id="Phobius"/>
    </source>
</evidence>
<organism evidence="2 3">
    <name type="scientific">Serratia marcescens</name>
    <dbReference type="NCBI Taxonomy" id="615"/>
    <lineage>
        <taxon>Bacteria</taxon>
        <taxon>Pseudomonadati</taxon>
        <taxon>Pseudomonadota</taxon>
        <taxon>Gammaproteobacteria</taxon>
        <taxon>Enterobacterales</taxon>
        <taxon>Yersiniaceae</taxon>
        <taxon>Serratia</taxon>
    </lineage>
</organism>
<protein>
    <submittedName>
        <fullName evidence="2">Histidine kinase</fullName>
    </submittedName>
</protein>
<accession>A0A656VIK9</accession>
<keyword evidence="1" id="KW-0812">Transmembrane</keyword>
<keyword evidence="2" id="KW-0808">Transferase</keyword>
<keyword evidence="2" id="KW-0418">Kinase</keyword>
<proteinExistence type="predicted"/>
<dbReference type="AlphaFoldDB" id="A0A656VIK9"/>
<reference evidence="2 3" key="1">
    <citation type="submission" date="2015-06" db="EMBL/GenBank/DDBJ databases">
        <title>Draft Genome of Serratia marcescens Strain AH0650_Sm1.</title>
        <authorList>
            <person name="Wan Y."/>
            <person name="Gorrie C."/>
            <person name="Holt K."/>
        </authorList>
    </citation>
    <scope>NUCLEOTIDE SEQUENCE [LARGE SCALE GENOMIC DNA]</scope>
    <source>
        <strain evidence="2 3">AH0650_Sm1</strain>
    </source>
</reference>
<name>A0A656VIK9_SERMA</name>
<feature type="transmembrane region" description="Helical" evidence="1">
    <location>
        <begin position="41"/>
        <end position="60"/>
    </location>
</feature>
<feature type="transmembrane region" description="Helical" evidence="1">
    <location>
        <begin position="12"/>
        <end position="35"/>
    </location>
</feature>
<keyword evidence="1" id="KW-0472">Membrane</keyword>
<dbReference type="EMBL" id="LFJS01000012">
    <property type="protein sequence ID" value="KMU51729.1"/>
    <property type="molecule type" value="Genomic_DNA"/>
</dbReference>
<gene>
    <name evidence="2" type="ORF">AB868_02478</name>
</gene>